<evidence type="ECO:0000256" key="7">
    <source>
        <dbReference type="ARBA" id="ARBA00023014"/>
    </source>
</evidence>
<dbReference type="PROSITE" id="PS01305">
    <property type="entry name" value="MOAA_NIFB_PQQE"/>
    <property type="match status" value="1"/>
</dbReference>
<keyword evidence="4 12" id="KW-0479">Metal-binding</keyword>
<evidence type="ECO:0000256" key="11">
    <source>
        <dbReference type="ARBA" id="ARBA00048697"/>
    </source>
</evidence>
<feature type="binding site" evidence="12">
    <location>
        <position position="267"/>
    </location>
    <ligand>
        <name>[4Fe-4S] cluster</name>
        <dbReference type="ChEBI" id="CHEBI:49883"/>
        <label>2</label>
        <note>4Fe-4S-substrate</note>
    </ligand>
</feature>
<dbReference type="GO" id="GO:1904047">
    <property type="term" value="F:S-adenosyl-L-methionine binding"/>
    <property type="evidence" value="ECO:0007669"/>
    <property type="project" value="UniProtKB-UniRule"/>
</dbReference>
<dbReference type="CDD" id="cd21117">
    <property type="entry name" value="Twitch_MoaA"/>
    <property type="match status" value="1"/>
</dbReference>
<comment type="caution">
    <text evidence="14">The sequence shown here is derived from an EMBL/GenBank/DDBJ whole genome shotgun (WGS) entry which is preliminary data.</text>
</comment>
<evidence type="ECO:0000256" key="5">
    <source>
        <dbReference type="ARBA" id="ARBA00022741"/>
    </source>
</evidence>
<dbReference type="InterPro" id="IPR007197">
    <property type="entry name" value="rSAM"/>
</dbReference>
<evidence type="ECO:0000256" key="3">
    <source>
        <dbReference type="ARBA" id="ARBA00022691"/>
    </source>
</evidence>
<evidence type="ECO:0000313" key="14">
    <source>
        <dbReference type="EMBL" id="HJH48981.1"/>
    </source>
</evidence>
<dbReference type="GO" id="GO:0061798">
    <property type="term" value="F:GTP 3',8'-cyclase activity"/>
    <property type="evidence" value="ECO:0007669"/>
    <property type="project" value="UniProtKB-UniRule"/>
</dbReference>
<keyword evidence="6 12" id="KW-0408">Iron</keyword>
<organism evidence="14 15">
    <name type="scientific">Merdimonas faecis</name>
    <dbReference type="NCBI Taxonomy" id="1653435"/>
    <lineage>
        <taxon>Bacteria</taxon>
        <taxon>Bacillati</taxon>
        <taxon>Bacillota</taxon>
        <taxon>Clostridia</taxon>
        <taxon>Lachnospirales</taxon>
        <taxon>Lachnospiraceae</taxon>
        <taxon>Merdimonas</taxon>
    </lineage>
</organism>
<feature type="binding site" evidence="12">
    <location>
        <begin position="255"/>
        <end position="257"/>
    </location>
    <ligand>
        <name>GTP</name>
        <dbReference type="ChEBI" id="CHEBI:37565"/>
    </ligand>
</feature>
<feature type="domain" description="Radical SAM core" evidence="13">
    <location>
        <begin position="4"/>
        <end position="226"/>
    </location>
</feature>
<dbReference type="InterPro" id="IPR058240">
    <property type="entry name" value="rSAM_sf"/>
</dbReference>
<dbReference type="PROSITE" id="PS51918">
    <property type="entry name" value="RADICAL_SAM"/>
    <property type="match status" value="1"/>
</dbReference>
<feature type="binding site" evidence="12">
    <location>
        <position position="26"/>
    </location>
    <ligand>
        <name>S-adenosyl-L-methionine</name>
        <dbReference type="ChEBI" id="CHEBI:59789"/>
    </ligand>
</feature>
<reference evidence="14" key="2">
    <citation type="submission" date="2021-09" db="EMBL/GenBank/DDBJ databases">
        <authorList>
            <person name="Gilroy R."/>
        </authorList>
    </citation>
    <scope>NUCLEOTIDE SEQUENCE</scope>
    <source>
        <strain evidence="14">USAMLcec4-12693</strain>
    </source>
</reference>
<dbReference type="GO" id="GO:0046872">
    <property type="term" value="F:metal ion binding"/>
    <property type="evidence" value="ECO:0007669"/>
    <property type="project" value="UniProtKB-KW"/>
</dbReference>
<dbReference type="SMART" id="SM00729">
    <property type="entry name" value="Elp3"/>
    <property type="match status" value="1"/>
</dbReference>
<evidence type="ECO:0000256" key="12">
    <source>
        <dbReference type="HAMAP-Rule" id="MF_01225"/>
    </source>
</evidence>
<comment type="caution">
    <text evidence="12">Lacks conserved residue(s) required for the propagation of feature annotation.</text>
</comment>
<feature type="binding site" evidence="12">
    <location>
        <position position="24"/>
    </location>
    <ligand>
        <name>[4Fe-4S] cluster</name>
        <dbReference type="ChEBI" id="CHEBI:49883"/>
        <label>1</label>
        <note>4Fe-4S-S-AdoMet</note>
    </ligand>
</feature>
<dbReference type="GO" id="GO:0006777">
    <property type="term" value="P:Mo-molybdopterin cofactor biosynthetic process"/>
    <property type="evidence" value="ECO:0007669"/>
    <property type="project" value="UniProtKB-UniRule"/>
</dbReference>
<dbReference type="EMBL" id="DYXE01000017">
    <property type="protein sequence ID" value="HJH48981.1"/>
    <property type="molecule type" value="Genomic_DNA"/>
</dbReference>
<keyword evidence="5 12" id="KW-0547">Nucleotide-binding</keyword>
<dbReference type="GO" id="GO:0005525">
    <property type="term" value="F:GTP binding"/>
    <property type="evidence" value="ECO:0007669"/>
    <property type="project" value="UniProtKB-UniRule"/>
</dbReference>
<evidence type="ECO:0000256" key="1">
    <source>
        <dbReference type="ARBA" id="ARBA00012167"/>
    </source>
</evidence>
<name>A0A9D2VWP5_9FIRM</name>
<reference evidence="14" key="1">
    <citation type="journal article" date="2021" name="PeerJ">
        <title>Extensive microbial diversity within the chicken gut microbiome revealed by metagenomics and culture.</title>
        <authorList>
            <person name="Gilroy R."/>
            <person name="Ravi A."/>
            <person name="Getino M."/>
            <person name="Pursley I."/>
            <person name="Horton D.L."/>
            <person name="Alikhan N.F."/>
            <person name="Baker D."/>
            <person name="Gharbi K."/>
            <person name="Hall N."/>
            <person name="Watson M."/>
            <person name="Adriaenssens E.M."/>
            <person name="Foster-Nyarko E."/>
            <person name="Jarju S."/>
            <person name="Secka A."/>
            <person name="Antonio M."/>
            <person name="Oren A."/>
            <person name="Chaudhuri R.R."/>
            <person name="La Ragione R."/>
            <person name="Hildebrand F."/>
            <person name="Pallen M.J."/>
        </authorList>
    </citation>
    <scope>NUCLEOTIDE SEQUENCE</scope>
    <source>
        <strain evidence="14">USAMLcec4-12693</strain>
    </source>
</reference>
<dbReference type="Gene3D" id="3.20.20.70">
    <property type="entry name" value="Aldolase class I"/>
    <property type="match status" value="1"/>
</dbReference>
<dbReference type="SFLD" id="SFLDG01386">
    <property type="entry name" value="main_SPASM_domain-containing"/>
    <property type="match status" value="1"/>
</dbReference>
<dbReference type="GO" id="GO:0061799">
    <property type="term" value="F:cyclic pyranopterin monophosphate synthase activity"/>
    <property type="evidence" value="ECO:0007669"/>
    <property type="project" value="TreeGrafter"/>
</dbReference>
<sequence length="322" mass="36113">MQDGFGRTIDYLRISITDRCNLRCKYCMPEEGVPWRNMEEILTYEEIETFCWIGAELGISKIKVTGGEPLVRKGCPELIRKLKEIPGIREVTMTTNGVLLEEYLDDLCHAGLDAVNISLDTLCPEVYESLTGRPYLFKVQKGLEAALSQGLKVKVNVVLQEGINDGEWKNLAEFAKDVPLDVRFIELMPIGYGKRGKGISGDEILKKLTQDFGPLKEDVEIHGNGPARYVRIPGYKGSIGFISAMHGKFCDSCNRLRLTSTGEIKPCLCYGESFPIRELLRSGDLEGVREILKEAILKKPAEHCFTELEKITETKRMTEIGG</sequence>
<comment type="pathway">
    <text evidence="12">Cofactor biosynthesis; molybdopterin biosynthesis.</text>
</comment>
<accession>A0A9D2VWP5</accession>
<dbReference type="GO" id="GO:0051539">
    <property type="term" value="F:4 iron, 4 sulfur cluster binding"/>
    <property type="evidence" value="ECO:0007669"/>
    <property type="project" value="UniProtKB-UniRule"/>
</dbReference>
<evidence type="ECO:0000256" key="8">
    <source>
        <dbReference type="ARBA" id="ARBA00023134"/>
    </source>
</evidence>
<comment type="similarity">
    <text evidence="12">Belongs to the radical SAM superfamily. MoaA family.</text>
</comment>
<dbReference type="PANTHER" id="PTHR22960:SF0">
    <property type="entry name" value="MOLYBDENUM COFACTOR BIOSYNTHESIS PROTEIN 1"/>
    <property type="match status" value="1"/>
</dbReference>
<proteinExistence type="inferred from homology"/>
<evidence type="ECO:0000256" key="6">
    <source>
        <dbReference type="ARBA" id="ARBA00023004"/>
    </source>
</evidence>
<evidence type="ECO:0000259" key="13">
    <source>
        <dbReference type="PROSITE" id="PS51918"/>
    </source>
</evidence>
<dbReference type="InterPro" id="IPR010505">
    <property type="entry name" value="MoaA_twitch"/>
</dbReference>
<dbReference type="InterPro" id="IPR013785">
    <property type="entry name" value="Aldolase_TIM"/>
</dbReference>
<evidence type="ECO:0000256" key="4">
    <source>
        <dbReference type="ARBA" id="ARBA00022723"/>
    </source>
</evidence>
<dbReference type="SFLD" id="SFLDS00029">
    <property type="entry name" value="Radical_SAM"/>
    <property type="match status" value="1"/>
</dbReference>
<dbReference type="SFLD" id="SFLDG01383">
    <property type="entry name" value="cyclic_pyranopterin_phosphate"/>
    <property type="match status" value="1"/>
</dbReference>
<dbReference type="AlphaFoldDB" id="A0A9D2VWP5"/>
<comment type="cofactor">
    <cofactor evidence="12">
        <name>[4Fe-4S] cluster</name>
        <dbReference type="ChEBI" id="CHEBI:49883"/>
    </cofactor>
    <text evidence="12">Binds 2 [4Fe-4S] clusters. Binds 1 [4Fe-4S] cluster coordinated with 3 cysteines and an exchangeable S-adenosyl-L-methionine and 1 [4Fe-4S] cluster coordinated with 3 cysteines and the GTP-derived substrate.</text>
</comment>
<dbReference type="SUPFAM" id="SSF102114">
    <property type="entry name" value="Radical SAM enzymes"/>
    <property type="match status" value="1"/>
</dbReference>
<evidence type="ECO:0000256" key="10">
    <source>
        <dbReference type="ARBA" id="ARBA00023239"/>
    </source>
</evidence>
<dbReference type="InterPro" id="IPR006638">
    <property type="entry name" value="Elp3/MiaA/NifB-like_rSAM"/>
</dbReference>
<feature type="binding site" evidence="12">
    <location>
        <position position="20"/>
    </location>
    <ligand>
        <name>[4Fe-4S] cluster</name>
        <dbReference type="ChEBI" id="CHEBI:49883"/>
        <label>1</label>
        <note>4Fe-4S-S-AdoMet</note>
    </ligand>
</feature>
<feature type="binding site" evidence="12">
    <location>
        <position position="67"/>
    </location>
    <ligand>
        <name>S-adenosyl-L-methionine</name>
        <dbReference type="ChEBI" id="CHEBI:59789"/>
    </ligand>
</feature>
<dbReference type="Pfam" id="PF06463">
    <property type="entry name" value="Mob_synth_C"/>
    <property type="match status" value="1"/>
</dbReference>
<feature type="binding site" evidence="12">
    <location>
        <position position="253"/>
    </location>
    <ligand>
        <name>[4Fe-4S] cluster</name>
        <dbReference type="ChEBI" id="CHEBI:49883"/>
        <label>2</label>
        <note>4Fe-4S-substrate</note>
    </ligand>
</feature>
<dbReference type="Proteomes" id="UP000813420">
    <property type="component" value="Unassembled WGS sequence"/>
</dbReference>
<dbReference type="InterPro" id="IPR000385">
    <property type="entry name" value="MoaA_NifB_PqqE_Fe-S-bd_CS"/>
</dbReference>
<protein>
    <recommendedName>
        <fullName evidence="1 12">GTP 3',8-cyclase</fullName>
        <ecNumber evidence="1 12">4.1.99.22</ecNumber>
    </recommendedName>
    <alternativeName>
        <fullName evidence="12">Molybdenum cofactor biosynthesis protein A</fullName>
    </alternativeName>
</protein>
<keyword evidence="2 12" id="KW-0004">4Fe-4S</keyword>
<keyword evidence="8 12" id="KW-0342">GTP-binding</keyword>
<dbReference type="HAMAP" id="MF_01225_B">
    <property type="entry name" value="MoaA_B"/>
    <property type="match status" value="1"/>
</dbReference>
<evidence type="ECO:0000313" key="15">
    <source>
        <dbReference type="Proteomes" id="UP000813420"/>
    </source>
</evidence>
<dbReference type="EC" id="4.1.99.22" evidence="1 12"/>
<dbReference type="NCBIfam" id="TIGR02666">
    <property type="entry name" value="moaA"/>
    <property type="match status" value="1"/>
</dbReference>
<keyword evidence="7 12" id="KW-0411">Iron-sulfur</keyword>
<dbReference type="CDD" id="cd01335">
    <property type="entry name" value="Radical_SAM"/>
    <property type="match status" value="1"/>
</dbReference>
<gene>
    <name evidence="12 14" type="primary">moaA</name>
    <name evidence="14" type="ORF">K8V39_01810</name>
</gene>
<feature type="binding site" evidence="12">
    <location>
        <position position="118"/>
    </location>
    <ligand>
        <name>S-adenosyl-L-methionine</name>
        <dbReference type="ChEBI" id="CHEBI:59789"/>
    </ligand>
</feature>
<keyword evidence="10 12" id="KW-0456">Lyase</keyword>
<dbReference type="Pfam" id="PF04055">
    <property type="entry name" value="Radical_SAM"/>
    <property type="match status" value="1"/>
</dbReference>
<feature type="binding site" evidence="12">
    <location>
        <position position="188"/>
    </location>
    <ligand>
        <name>S-adenosyl-L-methionine</name>
        <dbReference type="ChEBI" id="CHEBI:59789"/>
    </ligand>
</feature>
<dbReference type="PANTHER" id="PTHR22960">
    <property type="entry name" value="MOLYBDOPTERIN COFACTOR SYNTHESIS PROTEIN A"/>
    <property type="match status" value="1"/>
</dbReference>
<keyword evidence="3 12" id="KW-0949">S-adenosyl-L-methionine</keyword>
<feature type="binding site" evidence="12">
    <location>
        <position position="27"/>
    </location>
    <ligand>
        <name>[4Fe-4S] cluster</name>
        <dbReference type="ChEBI" id="CHEBI:49883"/>
        <label>1</label>
        <note>4Fe-4S-S-AdoMet</note>
    </ligand>
</feature>
<dbReference type="SFLD" id="SFLDG01067">
    <property type="entry name" value="SPASM/twitch_domain_containing"/>
    <property type="match status" value="1"/>
</dbReference>
<comment type="subunit">
    <text evidence="12">Monomer and homodimer.</text>
</comment>
<comment type="function">
    <text evidence="12">Catalyzes the cyclization of GTP to (8S)-3',8-cyclo-7,8-dihydroguanosine 5'-triphosphate.</text>
</comment>
<evidence type="ECO:0000256" key="2">
    <source>
        <dbReference type="ARBA" id="ARBA00022485"/>
    </source>
</evidence>
<keyword evidence="9 12" id="KW-0501">Molybdenum cofactor biosynthesis</keyword>
<dbReference type="RefSeq" id="WP_277271557.1">
    <property type="nucleotide sequence ID" value="NZ_DYXE01000017.1"/>
</dbReference>
<comment type="catalytic activity">
    <reaction evidence="11 12">
        <text>GTP + AH2 + S-adenosyl-L-methionine = (8S)-3',8-cyclo-7,8-dihydroguanosine 5'-triphosphate + 5'-deoxyadenosine + L-methionine + A + H(+)</text>
        <dbReference type="Rhea" id="RHEA:49576"/>
        <dbReference type="ChEBI" id="CHEBI:13193"/>
        <dbReference type="ChEBI" id="CHEBI:15378"/>
        <dbReference type="ChEBI" id="CHEBI:17319"/>
        <dbReference type="ChEBI" id="CHEBI:17499"/>
        <dbReference type="ChEBI" id="CHEBI:37565"/>
        <dbReference type="ChEBI" id="CHEBI:57844"/>
        <dbReference type="ChEBI" id="CHEBI:59789"/>
        <dbReference type="ChEBI" id="CHEBI:131766"/>
        <dbReference type="EC" id="4.1.99.22"/>
    </reaction>
</comment>
<feature type="binding site" evidence="12">
    <location>
        <position position="154"/>
    </location>
    <ligand>
        <name>GTP</name>
        <dbReference type="ChEBI" id="CHEBI:37565"/>
    </ligand>
</feature>
<dbReference type="InterPro" id="IPR050105">
    <property type="entry name" value="MoCo_biosynth_MoaA/MoaC"/>
</dbReference>
<feature type="binding site" evidence="12">
    <location>
        <position position="250"/>
    </location>
    <ligand>
        <name>[4Fe-4S] cluster</name>
        <dbReference type="ChEBI" id="CHEBI:49883"/>
        <label>2</label>
        <note>4Fe-4S-substrate</note>
    </ligand>
</feature>
<feature type="binding site" evidence="12">
    <location>
        <position position="13"/>
    </location>
    <ligand>
        <name>GTP</name>
        <dbReference type="ChEBI" id="CHEBI:37565"/>
    </ligand>
</feature>
<feature type="binding site" evidence="12">
    <location>
        <position position="94"/>
    </location>
    <ligand>
        <name>GTP</name>
        <dbReference type="ChEBI" id="CHEBI:37565"/>
    </ligand>
</feature>
<dbReference type="InterPro" id="IPR040064">
    <property type="entry name" value="MoaA-like"/>
</dbReference>
<evidence type="ECO:0000256" key="9">
    <source>
        <dbReference type="ARBA" id="ARBA00023150"/>
    </source>
</evidence>
<dbReference type="InterPro" id="IPR013483">
    <property type="entry name" value="MoaA"/>
</dbReference>